<dbReference type="AlphaFoldDB" id="A0A836CEB4"/>
<evidence type="ECO:0000256" key="5">
    <source>
        <dbReference type="SAM" id="Phobius"/>
    </source>
</evidence>
<dbReference type="Pfam" id="PF23489">
    <property type="entry name" value="V-ATPase_su_f"/>
    <property type="match status" value="1"/>
</dbReference>
<name>A0A836CEB4_9STRA</name>
<comment type="subcellular location">
    <subcellularLocation>
        <location evidence="1">Membrane</location>
    </subcellularLocation>
</comment>
<dbReference type="InterPro" id="IPR056552">
    <property type="entry name" value="Ribonucl_Kappa"/>
</dbReference>
<feature type="transmembrane region" description="Helical" evidence="5">
    <location>
        <begin position="124"/>
        <end position="143"/>
    </location>
</feature>
<evidence type="ECO:0000256" key="1">
    <source>
        <dbReference type="ARBA" id="ARBA00004370"/>
    </source>
</evidence>
<evidence type="ECO:0000256" key="4">
    <source>
        <dbReference type="ARBA" id="ARBA00023136"/>
    </source>
</evidence>
<dbReference type="Proteomes" id="UP000664859">
    <property type="component" value="Unassembled WGS sequence"/>
</dbReference>
<evidence type="ECO:0000313" key="6">
    <source>
        <dbReference type="EMBL" id="KAG5182003.1"/>
    </source>
</evidence>
<sequence>MARILELLRLQQNPSVENEAGYARLNPHSPSDAPAQGFAAGEEGDETLRHLLPPYTPMYANQYQLERKALDEALHGQEPGCMLRLCFVVSICGFVFLSIVGRMLSRNTPYIETHLRGDQLSASVYGAAAMYMVSMFYCGFMLVKARCHRRSPLFDSDVP</sequence>
<accession>A0A836CEB4</accession>
<keyword evidence="7" id="KW-1185">Reference proteome</keyword>
<comment type="caution">
    <text evidence="6">The sequence shown here is derived from an EMBL/GenBank/DDBJ whole genome shotgun (WGS) entry which is preliminary data.</text>
</comment>
<protein>
    <submittedName>
        <fullName evidence="6">Uncharacterized protein</fullName>
    </submittedName>
</protein>
<dbReference type="EMBL" id="JAFCMP010000279">
    <property type="protein sequence ID" value="KAG5182003.1"/>
    <property type="molecule type" value="Genomic_DNA"/>
</dbReference>
<feature type="transmembrane region" description="Helical" evidence="5">
    <location>
        <begin position="85"/>
        <end position="104"/>
    </location>
</feature>
<evidence type="ECO:0000256" key="2">
    <source>
        <dbReference type="ARBA" id="ARBA00022692"/>
    </source>
</evidence>
<organism evidence="6 7">
    <name type="scientific">Tribonema minus</name>
    <dbReference type="NCBI Taxonomy" id="303371"/>
    <lineage>
        <taxon>Eukaryota</taxon>
        <taxon>Sar</taxon>
        <taxon>Stramenopiles</taxon>
        <taxon>Ochrophyta</taxon>
        <taxon>PX clade</taxon>
        <taxon>Xanthophyceae</taxon>
        <taxon>Tribonematales</taxon>
        <taxon>Tribonemataceae</taxon>
        <taxon>Tribonema</taxon>
    </lineage>
</organism>
<gene>
    <name evidence="6" type="ORF">JKP88DRAFT_320343</name>
</gene>
<evidence type="ECO:0000313" key="7">
    <source>
        <dbReference type="Proteomes" id="UP000664859"/>
    </source>
</evidence>
<keyword evidence="3 5" id="KW-1133">Transmembrane helix</keyword>
<keyword evidence="4 5" id="KW-0472">Membrane</keyword>
<reference evidence="6" key="1">
    <citation type="submission" date="2021-02" db="EMBL/GenBank/DDBJ databases">
        <title>First Annotated Genome of the Yellow-green Alga Tribonema minus.</title>
        <authorList>
            <person name="Mahan K.M."/>
        </authorList>
    </citation>
    <scope>NUCLEOTIDE SEQUENCE</scope>
    <source>
        <strain evidence="6">UTEX B ZZ1240</strain>
    </source>
</reference>
<dbReference type="GO" id="GO:0016020">
    <property type="term" value="C:membrane"/>
    <property type="evidence" value="ECO:0007669"/>
    <property type="project" value="UniProtKB-SubCell"/>
</dbReference>
<proteinExistence type="predicted"/>
<evidence type="ECO:0000256" key="3">
    <source>
        <dbReference type="ARBA" id="ARBA00022989"/>
    </source>
</evidence>
<keyword evidence="2 5" id="KW-0812">Transmembrane</keyword>